<feature type="region of interest" description="Disordered" evidence="1">
    <location>
        <begin position="47"/>
        <end position="77"/>
    </location>
</feature>
<feature type="compositionally biased region" description="Low complexity" evidence="1">
    <location>
        <begin position="180"/>
        <end position="196"/>
    </location>
</feature>
<dbReference type="EMBL" id="JARKHS020033926">
    <property type="protein sequence ID" value="KAK8758608.1"/>
    <property type="molecule type" value="Genomic_DNA"/>
</dbReference>
<protein>
    <submittedName>
        <fullName evidence="2">Uncharacterized protein</fullName>
    </submittedName>
</protein>
<gene>
    <name evidence="2" type="ORF">V5799_003759</name>
</gene>
<dbReference type="AlphaFoldDB" id="A0AAQ4D818"/>
<evidence type="ECO:0000313" key="2">
    <source>
        <dbReference type="EMBL" id="KAK8758608.1"/>
    </source>
</evidence>
<accession>A0AAQ4D818</accession>
<sequence>MDALVAFLLPANAGTISRSCSKATRASSRRLRSIALCFFLSALGGSRDSERRGLPRRPDCDFELNREDDGKKSSSRRERFLCGEDAADPWCRGLSPLQPTTTLGQVDARSAPGCVWPLVSALCDCVTTRQLDLVRDATAEDAGALFKPPTTLGDDPLAGSATKAGAAPLRRPPWSLLLDTATTATSSSSSTSSSSTQKEKTNRRASGSPRQRDHVGGIDYDKNGSINLTTTQLSSG</sequence>
<proteinExistence type="predicted"/>
<keyword evidence="3" id="KW-1185">Reference proteome</keyword>
<organism evidence="2 3">
    <name type="scientific">Amblyomma americanum</name>
    <name type="common">Lone star tick</name>
    <dbReference type="NCBI Taxonomy" id="6943"/>
    <lineage>
        <taxon>Eukaryota</taxon>
        <taxon>Metazoa</taxon>
        <taxon>Ecdysozoa</taxon>
        <taxon>Arthropoda</taxon>
        <taxon>Chelicerata</taxon>
        <taxon>Arachnida</taxon>
        <taxon>Acari</taxon>
        <taxon>Parasitiformes</taxon>
        <taxon>Ixodida</taxon>
        <taxon>Ixodoidea</taxon>
        <taxon>Ixodidae</taxon>
        <taxon>Amblyomminae</taxon>
        <taxon>Amblyomma</taxon>
    </lineage>
</organism>
<feature type="compositionally biased region" description="Basic and acidic residues" evidence="1">
    <location>
        <begin position="210"/>
        <end position="222"/>
    </location>
</feature>
<evidence type="ECO:0000256" key="1">
    <source>
        <dbReference type="SAM" id="MobiDB-lite"/>
    </source>
</evidence>
<evidence type="ECO:0000313" key="3">
    <source>
        <dbReference type="Proteomes" id="UP001321473"/>
    </source>
</evidence>
<reference evidence="2 3" key="1">
    <citation type="journal article" date="2023" name="Arcadia Sci">
        <title>De novo assembly of a long-read Amblyomma americanum tick genome.</title>
        <authorList>
            <person name="Chou S."/>
            <person name="Poskanzer K.E."/>
            <person name="Rollins M."/>
            <person name="Thuy-Boun P.S."/>
        </authorList>
    </citation>
    <scope>NUCLEOTIDE SEQUENCE [LARGE SCALE GENOMIC DNA]</scope>
    <source>
        <strain evidence="2">F_SG_1</strain>
        <tissue evidence="2">Salivary glands</tissue>
    </source>
</reference>
<feature type="region of interest" description="Disordered" evidence="1">
    <location>
        <begin position="144"/>
        <end position="236"/>
    </location>
</feature>
<feature type="compositionally biased region" description="Polar residues" evidence="1">
    <location>
        <begin position="224"/>
        <end position="236"/>
    </location>
</feature>
<comment type="caution">
    <text evidence="2">The sequence shown here is derived from an EMBL/GenBank/DDBJ whole genome shotgun (WGS) entry which is preliminary data.</text>
</comment>
<dbReference type="Proteomes" id="UP001321473">
    <property type="component" value="Unassembled WGS sequence"/>
</dbReference>
<name>A0AAQ4D818_AMBAM</name>